<organism evidence="9 10">
    <name type="scientific">Zophobas morio</name>
    <dbReference type="NCBI Taxonomy" id="2755281"/>
    <lineage>
        <taxon>Eukaryota</taxon>
        <taxon>Metazoa</taxon>
        <taxon>Ecdysozoa</taxon>
        <taxon>Arthropoda</taxon>
        <taxon>Hexapoda</taxon>
        <taxon>Insecta</taxon>
        <taxon>Pterygota</taxon>
        <taxon>Neoptera</taxon>
        <taxon>Endopterygota</taxon>
        <taxon>Coleoptera</taxon>
        <taxon>Polyphaga</taxon>
        <taxon>Cucujiformia</taxon>
        <taxon>Tenebrionidae</taxon>
        <taxon>Zophobas</taxon>
    </lineage>
</organism>
<dbReference type="InterPro" id="IPR001900">
    <property type="entry name" value="RNase_II/R"/>
</dbReference>
<proteinExistence type="inferred from homology"/>
<keyword evidence="4" id="KW-0269">Exonuclease</keyword>
<keyword evidence="10" id="KW-1185">Reference proteome</keyword>
<dbReference type="PANTHER" id="PTHR23355:SF9">
    <property type="entry name" value="DIS3-LIKE EXONUCLEASE 2"/>
    <property type="match status" value="1"/>
</dbReference>
<dbReference type="GO" id="GO:0000932">
    <property type="term" value="C:P-body"/>
    <property type="evidence" value="ECO:0007669"/>
    <property type="project" value="TreeGrafter"/>
</dbReference>
<name>A0AA38HYP3_9CUCU</name>
<dbReference type="Gene3D" id="2.40.50.690">
    <property type="match status" value="1"/>
</dbReference>
<dbReference type="Gene3D" id="2.40.50.700">
    <property type="match status" value="1"/>
</dbReference>
<dbReference type="FunFam" id="2.40.50.700:FF:000002">
    <property type="entry name" value="Cell wall biogenesis protein"/>
    <property type="match status" value="1"/>
</dbReference>
<evidence type="ECO:0000256" key="1">
    <source>
        <dbReference type="ARBA" id="ARBA00005785"/>
    </source>
</evidence>
<dbReference type="Proteomes" id="UP001168821">
    <property type="component" value="Unassembled WGS sequence"/>
</dbReference>
<dbReference type="SMART" id="SM00955">
    <property type="entry name" value="RNB"/>
    <property type="match status" value="1"/>
</dbReference>
<evidence type="ECO:0000256" key="3">
    <source>
        <dbReference type="ARBA" id="ARBA00022801"/>
    </source>
</evidence>
<comment type="similarity">
    <text evidence="1 6">Belongs to the RNR ribonuclease family.</text>
</comment>
<dbReference type="Pfam" id="PF00773">
    <property type="entry name" value="RNB"/>
    <property type="match status" value="1"/>
</dbReference>
<accession>A0AA38HYP3</accession>
<dbReference type="InterPro" id="IPR033771">
    <property type="entry name" value="Rrp44_CSD1"/>
</dbReference>
<dbReference type="InterPro" id="IPR012340">
    <property type="entry name" value="NA-bd_OB-fold"/>
</dbReference>
<dbReference type="GO" id="GO:0010587">
    <property type="term" value="P:miRNA catabolic process"/>
    <property type="evidence" value="ECO:0007669"/>
    <property type="project" value="TreeGrafter"/>
</dbReference>
<evidence type="ECO:0000256" key="2">
    <source>
        <dbReference type="ARBA" id="ARBA00022722"/>
    </source>
</evidence>
<keyword evidence="3" id="KW-0378">Hydrolase</keyword>
<feature type="compositionally biased region" description="Basic and acidic residues" evidence="7">
    <location>
        <begin position="14"/>
        <end position="24"/>
    </location>
</feature>
<feature type="region of interest" description="Disordered" evidence="7">
    <location>
        <begin position="1"/>
        <end position="50"/>
    </location>
</feature>
<dbReference type="Gene3D" id="2.40.50.140">
    <property type="entry name" value="Nucleic acid-binding proteins"/>
    <property type="match status" value="1"/>
</dbReference>
<evidence type="ECO:0000256" key="5">
    <source>
        <dbReference type="ARBA" id="ARBA00022884"/>
    </source>
</evidence>
<dbReference type="AlphaFoldDB" id="A0AA38HYP3"/>
<dbReference type="PANTHER" id="PTHR23355">
    <property type="entry name" value="RIBONUCLEASE"/>
    <property type="match status" value="1"/>
</dbReference>
<feature type="region of interest" description="Disordered" evidence="7">
    <location>
        <begin position="127"/>
        <end position="150"/>
    </location>
</feature>
<feature type="compositionally biased region" description="Basic residues" evidence="7">
    <location>
        <begin position="25"/>
        <end position="39"/>
    </location>
</feature>
<keyword evidence="5" id="KW-0694">RNA-binding</keyword>
<dbReference type="InterPro" id="IPR041505">
    <property type="entry name" value="Dis3_CSD2"/>
</dbReference>
<evidence type="ECO:0000256" key="7">
    <source>
        <dbReference type="SAM" id="MobiDB-lite"/>
    </source>
</evidence>
<feature type="compositionally biased region" description="Polar residues" evidence="7">
    <location>
        <begin position="1"/>
        <end position="13"/>
    </location>
</feature>
<evidence type="ECO:0000313" key="10">
    <source>
        <dbReference type="Proteomes" id="UP001168821"/>
    </source>
</evidence>
<keyword evidence="2" id="KW-0540">Nuclease</keyword>
<dbReference type="EMBL" id="JALNTZ010000007">
    <property type="protein sequence ID" value="KAJ3646978.1"/>
    <property type="molecule type" value="Genomic_DNA"/>
</dbReference>
<dbReference type="GO" id="GO:0003723">
    <property type="term" value="F:RNA binding"/>
    <property type="evidence" value="ECO:0007669"/>
    <property type="project" value="UniProtKB-KW"/>
</dbReference>
<comment type="caution">
    <text evidence="9">The sequence shown here is derived from an EMBL/GenBank/DDBJ whole genome shotgun (WGS) entry which is preliminary data.</text>
</comment>
<protein>
    <recommendedName>
        <fullName evidence="8">RNB domain-containing protein</fullName>
    </recommendedName>
</protein>
<dbReference type="Pfam" id="PF17849">
    <property type="entry name" value="OB_Dis3"/>
    <property type="match status" value="1"/>
</dbReference>
<dbReference type="GO" id="GO:0006402">
    <property type="term" value="P:mRNA catabolic process"/>
    <property type="evidence" value="ECO:0007669"/>
    <property type="project" value="TreeGrafter"/>
</dbReference>
<dbReference type="PROSITE" id="PS01175">
    <property type="entry name" value="RIBONUCLEASE_II"/>
    <property type="match status" value="1"/>
</dbReference>
<reference evidence="9" key="1">
    <citation type="journal article" date="2023" name="G3 (Bethesda)">
        <title>Whole genome assemblies of Zophobas morio and Tenebrio molitor.</title>
        <authorList>
            <person name="Kaur S."/>
            <person name="Stinson S.A."/>
            <person name="diCenzo G.C."/>
        </authorList>
    </citation>
    <scope>NUCLEOTIDE SEQUENCE</scope>
    <source>
        <strain evidence="9">QUZm001</strain>
    </source>
</reference>
<dbReference type="Pfam" id="PF17216">
    <property type="entry name" value="Rrp44_CSD1"/>
    <property type="match status" value="1"/>
</dbReference>
<sequence>MANSPGPSSSNTVEPHDSVDATEAKKKKRTRRKPRSKAKKVNEVAEDDTTAECSPFTPNFVIQAVKERLGVSYKARDKSFGPINLKSFIHNGAIPCVFQTGTSGCDSSLSILKRIENLTVNGFCVPGSSKSSPAKKASDRSLSNRAVKKKKKKQAVFPKYLTEEEVGVGLEKGELMKGSIRINPKNFKESYVGNEDTTKTDYVIGSVLDRNRALDGDEVVLRLKTESEGKKLMEVVYITRRVHPRTAIGYLQPLDKNKEFAVFTPRDKRIPKMKIPKISWPSGFQSDPKLYSDILFLAKISDWKEVKYALGTLVENLGMNGDLKVESLAILREFCLDPTPFPDTMKQFLPKTCDIPAKEFEYREDFRKECVFTIDPLTARDLDDAVSCKELPNGNFEVGVHISDASFFLKEDTMLDEMVKSKATTIYMVDSVYHMLPVELCLHCSLLPGQDKLSFSVIWELSPDGEIVNQRITRSVINSCVQLAYEHAQMMIDEPEKKFEEDELPKIHNGFKGEDLSKVVNSLQKIAVCLREKRRQNGSLKIDQVKIGFSLDPATGEPKEFWIHEQKAANRLIEEFMLLANQSVARFINDELPDLAFLRLHEAPKPTMMVDLQKNLETIGMHIDISSSGGIQSSLNKYVGDDYLGQARMIVLNHLLAKPMKRARYFCAGAVEDDVSYTHFALSIPIYTHFTSPIRRYADIMVHRLLAAALHYRDKPTWEPEEVALVAETCNRQKYHAKRAGEASSDLYLAHYVESNQPYVQDAVVVDTKERSIDVIVLNTGTVLRIYTNNFGENVTWKSEEIQVRKDPKDENAKKMWRILVRFPETDSEPQVSMVLEIFTLVRVELGRKPKSNKLEGKLQRPVEQLSLL</sequence>
<dbReference type="InterPro" id="IPR022966">
    <property type="entry name" value="RNase_II/R_CS"/>
</dbReference>
<feature type="domain" description="RNB" evidence="8">
    <location>
        <begin position="363"/>
        <end position="712"/>
    </location>
</feature>
<evidence type="ECO:0000256" key="4">
    <source>
        <dbReference type="ARBA" id="ARBA00022839"/>
    </source>
</evidence>
<dbReference type="SUPFAM" id="SSF50249">
    <property type="entry name" value="Nucleic acid-binding proteins"/>
    <property type="match status" value="2"/>
</dbReference>
<evidence type="ECO:0000256" key="6">
    <source>
        <dbReference type="RuleBase" id="RU003901"/>
    </source>
</evidence>
<dbReference type="InterPro" id="IPR050180">
    <property type="entry name" value="RNR_Ribonuclease"/>
</dbReference>
<dbReference type="GO" id="GO:0000175">
    <property type="term" value="F:3'-5'-RNA exonuclease activity"/>
    <property type="evidence" value="ECO:0007669"/>
    <property type="project" value="TreeGrafter"/>
</dbReference>
<gene>
    <name evidence="9" type="ORF">Zmor_024533</name>
</gene>
<evidence type="ECO:0000259" key="8">
    <source>
        <dbReference type="SMART" id="SM00955"/>
    </source>
</evidence>
<evidence type="ECO:0000313" key="9">
    <source>
        <dbReference type="EMBL" id="KAJ3646978.1"/>
    </source>
</evidence>